<dbReference type="Gene3D" id="3.40.50.300">
    <property type="entry name" value="P-loop containing nucleotide triphosphate hydrolases"/>
    <property type="match status" value="1"/>
</dbReference>
<evidence type="ECO:0000256" key="2">
    <source>
        <dbReference type="ARBA" id="ARBA00022448"/>
    </source>
</evidence>
<comment type="caution">
    <text evidence="8">The sequence shown here is derived from an EMBL/GenBank/DDBJ whole genome shotgun (WGS) entry which is preliminary data.</text>
</comment>
<dbReference type="Pfam" id="PF00005">
    <property type="entry name" value="ABC_tran"/>
    <property type="match status" value="1"/>
</dbReference>
<keyword evidence="4" id="KW-0997">Cell inner membrane</keyword>
<evidence type="ECO:0000256" key="6">
    <source>
        <dbReference type="ARBA" id="ARBA00022840"/>
    </source>
</evidence>
<organism evidence="8 9">
    <name type="scientific">Paraburkholderia dipogonis</name>
    <dbReference type="NCBI Taxonomy" id="1211383"/>
    <lineage>
        <taxon>Bacteria</taxon>
        <taxon>Pseudomonadati</taxon>
        <taxon>Pseudomonadota</taxon>
        <taxon>Betaproteobacteria</taxon>
        <taxon>Burkholderiales</taxon>
        <taxon>Burkholderiaceae</taxon>
        <taxon>Paraburkholderia</taxon>
    </lineage>
</organism>
<evidence type="ECO:0000256" key="3">
    <source>
        <dbReference type="ARBA" id="ARBA00022475"/>
    </source>
</evidence>
<comment type="similarity">
    <text evidence="1">Belongs to the ABC transporter superfamily.</text>
</comment>
<reference evidence="8 9" key="1">
    <citation type="journal article" date="2024" name="Chem. Sci.">
        <title>Discovery of megapolipeptins by genome mining of a Burkholderiales bacteria collection.</title>
        <authorList>
            <person name="Paulo B.S."/>
            <person name="Recchia M.J.J."/>
            <person name="Lee S."/>
            <person name="Fergusson C.H."/>
            <person name="Romanowski S.B."/>
            <person name="Hernandez A."/>
            <person name="Krull N."/>
            <person name="Liu D.Y."/>
            <person name="Cavanagh H."/>
            <person name="Bos A."/>
            <person name="Gray C.A."/>
            <person name="Murphy B.T."/>
            <person name="Linington R.G."/>
            <person name="Eustaquio A.S."/>
        </authorList>
    </citation>
    <scope>NUCLEOTIDE SEQUENCE [LARGE SCALE GENOMIC DNA]</scope>
    <source>
        <strain evidence="8 9">RL17-350-BIC-A</strain>
    </source>
</reference>
<feature type="domain" description="ABC transporter" evidence="7">
    <location>
        <begin position="12"/>
        <end position="240"/>
    </location>
</feature>
<dbReference type="SUPFAM" id="SSF52540">
    <property type="entry name" value="P-loop containing nucleoside triphosphate hydrolases"/>
    <property type="match status" value="1"/>
</dbReference>
<dbReference type="InterPro" id="IPR003439">
    <property type="entry name" value="ABC_transporter-like_ATP-bd"/>
</dbReference>
<dbReference type="GO" id="GO:0005524">
    <property type="term" value="F:ATP binding"/>
    <property type="evidence" value="ECO:0007669"/>
    <property type="project" value="UniProtKB-KW"/>
</dbReference>
<dbReference type="SMART" id="SM00382">
    <property type="entry name" value="AAA"/>
    <property type="match status" value="1"/>
</dbReference>
<keyword evidence="5" id="KW-0547">Nucleotide-binding</keyword>
<dbReference type="PANTHER" id="PTHR42788:SF13">
    <property type="entry name" value="ALIPHATIC SULFONATES IMPORT ATP-BINDING PROTEIN SSUB"/>
    <property type="match status" value="1"/>
</dbReference>
<evidence type="ECO:0000256" key="4">
    <source>
        <dbReference type="ARBA" id="ARBA00022519"/>
    </source>
</evidence>
<dbReference type="EMBL" id="JAQQEZ010000058">
    <property type="protein sequence ID" value="MFM0007341.1"/>
    <property type="molecule type" value="Genomic_DNA"/>
</dbReference>
<keyword evidence="9" id="KW-1185">Reference proteome</keyword>
<accession>A0ABW9B640</accession>
<dbReference type="InterPro" id="IPR003593">
    <property type="entry name" value="AAA+_ATPase"/>
</dbReference>
<dbReference type="Proteomes" id="UP001629230">
    <property type="component" value="Unassembled WGS sequence"/>
</dbReference>
<protein>
    <submittedName>
        <fullName evidence="8">ABC transporter ATP-binding protein</fullName>
    </submittedName>
</protein>
<dbReference type="PROSITE" id="PS50893">
    <property type="entry name" value="ABC_TRANSPORTER_2"/>
    <property type="match status" value="1"/>
</dbReference>
<name>A0ABW9B640_9BURK</name>
<evidence type="ECO:0000313" key="9">
    <source>
        <dbReference type="Proteomes" id="UP001629230"/>
    </source>
</evidence>
<dbReference type="PROSITE" id="PS00211">
    <property type="entry name" value="ABC_TRANSPORTER_1"/>
    <property type="match status" value="1"/>
</dbReference>
<keyword evidence="2" id="KW-0813">Transport</keyword>
<evidence type="ECO:0000256" key="1">
    <source>
        <dbReference type="ARBA" id="ARBA00005417"/>
    </source>
</evidence>
<dbReference type="RefSeq" id="WP_408181941.1">
    <property type="nucleotide sequence ID" value="NZ_JAQQEZ010000058.1"/>
</dbReference>
<dbReference type="InterPro" id="IPR027417">
    <property type="entry name" value="P-loop_NTPase"/>
</dbReference>
<sequence length="262" mass="29102">MSTVASEAQIQIRNVDIRFAPEGREVVTAAQGVTLDVPHGSIVTIVGPSGCGKSTMLNAVSGLLEPSSGVVSVGGKPVSGIRHDVGYMFARDGMMPWRTAIENVGFGLEVRRVPDHREIAREWLRRVGLAQFENHYRHELSHGMRQRVAVARTFATDPDILLMDEPFGALDSQTRLKLQELFLSVWESSRKTVLFVTHDLHEAIFLSDIVVVFTNRPGRVKSIIPVDLPRPRLPPAELAGAPEYQDIHSRIWGSLKDEVNHF</sequence>
<evidence type="ECO:0000313" key="8">
    <source>
        <dbReference type="EMBL" id="MFM0007341.1"/>
    </source>
</evidence>
<dbReference type="InterPro" id="IPR017871">
    <property type="entry name" value="ABC_transporter-like_CS"/>
</dbReference>
<dbReference type="CDD" id="cd03293">
    <property type="entry name" value="ABC_NrtD_SsuB_transporters"/>
    <property type="match status" value="1"/>
</dbReference>
<keyword evidence="6 8" id="KW-0067">ATP-binding</keyword>
<dbReference type="InterPro" id="IPR050166">
    <property type="entry name" value="ABC_transporter_ATP-bind"/>
</dbReference>
<keyword evidence="4" id="KW-0472">Membrane</keyword>
<proteinExistence type="inferred from homology"/>
<evidence type="ECO:0000259" key="7">
    <source>
        <dbReference type="PROSITE" id="PS50893"/>
    </source>
</evidence>
<dbReference type="PANTHER" id="PTHR42788">
    <property type="entry name" value="TAURINE IMPORT ATP-BINDING PROTEIN-RELATED"/>
    <property type="match status" value="1"/>
</dbReference>
<gene>
    <name evidence="8" type="ORF">PQR57_41105</name>
</gene>
<evidence type="ECO:0000256" key="5">
    <source>
        <dbReference type="ARBA" id="ARBA00022741"/>
    </source>
</evidence>
<keyword evidence="3" id="KW-1003">Cell membrane</keyword>